<evidence type="ECO:0000313" key="2">
    <source>
        <dbReference type="Proteomes" id="UP001174909"/>
    </source>
</evidence>
<dbReference type="EMBL" id="CASHTH010001392">
    <property type="protein sequence ID" value="CAI8014798.1"/>
    <property type="molecule type" value="Genomic_DNA"/>
</dbReference>
<dbReference type="AlphaFoldDB" id="A0AA35WB29"/>
<comment type="caution">
    <text evidence="1">The sequence shown here is derived from an EMBL/GenBank/DDBJ whole genome shotgun (WGS) entry which is preliminary data.</text>
</comment>
<protein>
    <submittedName>
        <fullName evidence="1">Uncharacterized protein</fullName>
    </submittedName>
</protein>
<organism evidence="1 2">
    <name type="scientific">Geodia barretti</name>
    <name type="common">Barrett's horny sponge</name>
    <dbReference type="NCBI Taxonomy" id="519541"/>
    <lineage>
        <taxon>Eukaryota</taxon>
        <taxon>Metazoa</taxon>
        <taxon>Porifera</taxon>
        <taxon>Demospongiae</taxon>
        <taxon>Heteroscleromorpha</taxon>
        <taxon>Tetractinellida</taxon>
        <taxon>Astrophorina</taxon>
        <taxon>Geodiidae</taxon>
        <taxon>Geodia</taxon>
    </lineage>
</organism>
<sequence length="137" mass="15177">MSETGEQGLKNIMDINADMWSDGTAIKPTKDGKKYTPTLKAFTSARTFKEAQIDDPWEVEVVFGDNGKGFLDPAIVHDTETDGRIGIAYQVPGDDALPRGEVFTEMIDNFLFEVLGPQSVDPNKKVTTTWAQIKSDY</sequence>
<name>A0AA35WB29_GEOBA</name>
<keyword evidence="2" id="KW-1185">Reference proteome</keyword>
<reference evidence="1" key="1">
    <citation type="submission" date="2023-03" db="EMBL/GenBank/DDBJ databases">
        <authorList>
            <person name="Steffen K."/>
            <person name="Cardenas P."/>
        </authorList>
    </citation>
    <scope>NUCLEOTIDE SEQUENCE</scope>
</reference>
<accession>A0AA35WB29</accession>
<evidence type="ECO:0000313" key="1">
    <source>
        <dbReference type="EMBL" id="CAI8014798.1"/>
    </source>
</evidence>
<gene>
    <name evidence="1" type="ORF">GBAR_LOCUS9226</name>
</gene>
<dbReference type="Proteomes" id="UP001174909">
    <property type="component" value="Unassembled WGS sequence"/>
</dbReference>
<proteinExistence type="predicted"/>